<dbReference type="FunFam" id="3.40.50.970:FF:000007">
    <property type="entry name" value="Acetolactate synthase"/>
    <property type="match status" value="1"/>
</dbReference>
<comment type="cofactor">
    <cofactor evidence="1">
        <name>thiamine diphosphate</name>
        <dbReference type="ChEBI" id="CHEBI:58937"/>
    </cofactor>
</comment>
<dbReference type="GO" id="GO:0030976">
    <property type="term" value="F:thiamine pyrophosphate binding"/>
    <property type="evidence" value="ECO:0007669"/>
    <property type="project" value="InterPro"/>
</dbReference>
<gene>
    <name evidence="8" type="ORF">FAZ98_25295</name>
</gene>
<dbReference type="EMBL" id="CP046915">
    <property type="protein sequence ID" value="QGZ65101.1"/>
    <property type="molecule type" value="Genomic_DNA"/>
</dbReference>
<accession>A0A7Z2GNL3</accession>
<dbReference type="Pfam" id="PF00205">
    <property type="entry name" value="TPP_enzyme_M"/>
    <property type="match status" value="1"/>
</dbReference>
<sequence length="550" mass="58031">MSDARRGADALVNALSKAGVKHIFTLSGNHIMPVFDACIGAGIELFHTRHEAAAVHMADAYARLTGNVGVALVTGGPGHANAVSALYTAQMAESPVLLLSGHAPHNQLGMGAFQEMRQADVAAPLVKLAMTAQHAHTLVDEVIHAMRTARSGRPGPVHLSLPVDVLEADAFVPEEVSAERFLPAVQPLDAAIATRFAASLAQASRPLILVGPACMGQAGRAHTEALAAASGIPVIGMESPRGINDPALGAFAEVLAKADCVMLLGKRMDFTLAFGQSPAFSPDCRFVQIDPEAQEIARTRRAVGQRLIGSAVADSFPALDALAVACRASGHRCDERWTRDVQAAVAWRPEQWGKASSSMEKRVHPVQALAPFQAWLDSHPDAVLISDGGEFGQWAQACLHAPHRVINGVAGAIGAALPFAVAARVVHPDAPIVAVMGDGTFGFHSAEMDTAVRYGLPFVAVVGNDARWNAEYQIQLRSYGAERLIGCELLPARYDRVTEAFGGVGAFVEHPEALQDAIEQAHAAQRAKQPACVNIMIEGLAAPSFKNRTA</sequence>
<evidence type="ECO:0000256" key="1">
    <source>
        <dbReference type="ARBA" id="ARBA00001964"/>
    </source>
</evidence>
<dbReference type="CDD" id="cd02004">
    <property type="entry name" value="TPP_BZL_OCoD_HPCL"/>
    <property type="match status" value="1"/>
</dbReference>
<dbReference type="SUPFAM" id="SSF52518">
    <property type="entry name" value="Thiamin diphosphate-binding fold (THDP-binding)"/>
    <property type="match status" value="2"/>
</dbReference>
<dbReference type="InterPro" id="IPR012000">
    <property type="entry name" value="Thiamin_PyroP_enz_cen_dom"/>
</dbReference>
<evidence type="ECO:0000256" key="4">
    <source>
        <dbReference type="RuleBase" id="RU362132"/>
    </source>
</evidence>
<dbReference type="GO" id="GO:0050660">
    <property type="term" value="F:flavin adenine dinucleotide binding"/>
    <property type="evidence" value="ECO:0007669"/>
    <property type="project" value="TreeGrafter"/>
</dbReference>
<dbReference type="SUPFAM" id="SSF52467">
    <property type="entry name" value="DHS-like NAD/FAD-binding domain"/>
    <property type="match status" value="1"/>
</dbReference>
<dbReference type="OrthoDB" id="2254214at2"/>
<dbReference type="RefSeq" id="WP_158955191.1">
    <property type="nucleotide sequence ID" value="NZ_CP046915.1"/>
</dbReference>
<dbReference type="Proteomes" id="UP000433577">
    <property type="component" value="Chromosome 3"/>
</dbReference>
<keyword evidence="9" id="KW-1185">Reference proteome</keyword>
<dbReference type="KEGG" id="pacs:FAZ98_25295"/>
<dbReference type="InterPro" id="IPR012001">
    <property type="entry name" value="Thiamin_PyroP_enz_TPP-bd_dom"/>
</dbReference>
<reference evidence="8 9" key="1">
    <citation type="submission" date="2019-12" db="EMBL/GenBank/DDBJ databases">
        <title>Paraburkholderia acidiphila 7Q-K02 sp. nov and Paraburkholderia acidisoli DHF22 sp. nov., two strains isolated from forest soil.</title>
        <authorList>
            <person name="Gao Z."/>
            <person name="Qiu L."/>
        </authorList>
    </citation>
    <scope>NUCLEOTIDE SEQUENCE [LARGE SCALE GENOMIC DNA]</scope>
    <source>
        <strain evidence="8 9">DHF22</strain>
    </source>
</reference>
<dbReference type="GO" id="GO:0000287">
    <property type="term" value="F:magnesium ion binding"/>
    <property type="evidence" value="ECO:0007669"/>
    <property type="project" value="InterPro"/>
</dbReference>
<dbReference type="InterPro" id="IPR029035">
    <property type="entry name" value="DHS-like_NAD/FAD-binding_dom"/>
</dbReference>
<dbReference type="GO" id="GO:0009099">
    <property type="term" value="P:L-valine biosynthetic process"/>
    <property type="evidence" value="ECO:0007669"/>
    <property type="project" value="TreeGrafter"/>
</dbReference>
<dbReference type="Pfam" id="PF02776">
    <property type="entry name" value="TPP_enzyme_N"/>
    <property type="match status" value="1"/>
</dbReference>
<dbReference type="PANTHER" id="PTHR18968">
    <property type="entry name" value="THIAMINE PYROPHOSPHATE ENZYMES"/>
    <property type="match status" value="1"/>
</dbReference>
<dbReference type="PANTHER" id="PTHR18968:SF166">
    <property type="entry name" value="2-HYDROXYACYL-COA LYASE 2"/>
    <property type="match status" value="1"/>
</dbReference>
<evidence type="ECO:0000256" key="3">
    <source>
        <dbReference type="ARBA" id="ARBA00023052"/>
    </source>
</evidence>
<dbReference type="Pfam" id="PF02775">
    <property type="entry name" value="TPP_enzyme_C"/>
    <property type="match status" value="1"/>
</dbReference>
<dbReference type="InterPro" id="IPR029061">
    <property type="entry name" value="THDP-binding"/>
</dbReference>
<evidence type="ECO:0000259" key="5">
    <source>
        <dbReference type="Pfam" id="PF00205"/>
    </source>
</evidence>
<evidence type="ECO:0000259" key="7">
    <source>
        <dbReference type="Pfam" id="PF02776"/>
    </source>
</evidence>
<proteinExistence type="inferred from homology"/>
<organism evidence="8 9">
    <name type="scientific">Paraburkholderia acidisoli</name>
    <dbReference type="NCBI Taxonomy" id="2571748"/>
    <lineage>
        <taxon>Bacteria</taxon>
        <taxon>Pseudomonadati</taxon>
        <taxon>Pseudomonadota</taxon>
        <taxon>Betaproteobacteria</taxon>
        <taxon>Burkholderiales</taxon>
        <taxon>Burkholderiaceae</taxon>
        <taxon>Paraburkholderia</taxon>
    </lineage>
</organism>
<evidence type="ECO:0000313" key="8">
    <source>
        <dbReference type="EMBL" id="QGZ65101.1"/>
    </source>
</evidence>
<keyword evidence="3 4" id="KW-0786">Thiamine pyrophosphate</keyword>
<name>A0A7Z2GNL3_9BURK</name>
<dbReference type="InterPro" id="IPR045229">
    <property type="entry name" value="TPP_enz"/>
</dbReference>
<evidence type="ECO:0000259" key="6">
    <source>
        <dbReference type="Pfam" id="PF02775"/>
    </source>
</evidence>
<dbReference type="GO" id="GO:0009097">
    <property type="term" value="P:isoleucine biosynthetic process"/>
    <property type="evidence" value="ECO:0007669"/>
    <property type="project" value="TreeGrafter"/>
</dbReference>
<dbReference type="Gene3D" id="3.40.50.1220">
    <property type="entry name" value="TPP-binding domain"/>
    <property type="match status" value="1"/>
</dbReference>
<dbReference type="Gene3D" id="3.40.50.970">
    <property type="match status" value="2"/>
</dbReference>
<protein>
    <submittedName>
        <fullName evidence="8">Thiamine pyrophosphate-binding protein</fullName>
    </submittedName>
</protein>
<feature type="domain" description="Thiamine pyrophosphate enzyme TPP-binding" evidence="6">
    <location>
        <begin position="387"/>
        <end position="535"/>
    </location>
</feature>
<comment type="similarity">
    <text evidence="2 4">Belongs to the TPP enzyme family.</text>
</comment>
<feature type="domain" description="Thiamine pyrophosphate enzyme central" evidence="5">
    <location>
        <begin position="195"/>
        <end position="302"/>
    </location>
</feature>
<evidence type="ECO:0000256" key="2">
    <source>
        <dbReference type="ARBA" id="ARBA00007812"/>
    </source>
</evidence>
<dbReference type="InterPro" id="IPR011766">
    <property type="entry name" value="TPP_enzyme_TPP-bd"/>
</dbReference>
<evidence type="ECO:0000313" key="9">
    <source>
        <dbReference type="Proteomes" id="UP000433577"/>
    </source>
</evidence>
<dbReference type="GO" id="GO:0005948">
    <property type="term" value="C:acetolactate synthase complex"/>
    <property type="evidence" value="ECO:0007669"/>
    <property type="project" value="TreeGrafter"/>
</dbReference>
<feature type="domain" description="Thiamine pyrophosphate enzyme N-terminal TPP-binding" evidence="7">
    <location>
        <begin position="6"/>
        <end position="119"/>
    </location>
</feature>
<dbReference type="GO" id="GO:0003984">
    <property type="term" value="F:acetolactate synthase activity"/>
    <property type="evidence" value="ECO:0007669"/>
    <property type="project" value="TreeGrafter"/>
</dbReference>
<dbReference type="AlphaFoldDB" id="A0A7Z2GNL3"/>
<dbReference type="CDD" id="cd07035">
    <property type="entry name" value="TPP_PYR_POX_like"/>
    <property type="match status" value="1"/>
</dbReference>